<dbReference type="PANTHER" id="PTHR12941">
    <property type="entry name" value="ER MEMBRANE PROTEIN COMPLEX"/>
    <property type="match status" value="1"/>
</dbReference>
<feature type="compositionally biased region" description="Polar residues" evidence="3">
    <location>
        <begin position="287"/>
        <end position="296"/>
    </location>
</feature>
<feature type="region of interest" description="Disordered" evidence="3">
    <location>
        <begin position="26"/>
        <end position="364"/>
    </location>
</feature>
<feature type="compositionally biased region" description="Low complexity" evidence="3">
    <location>
        <begin position="321"/>
        <end position="336"/>
    </location>
</feature>
<dbReference type="InterPro" id="IPR005366">
    <property type="entry name" value="EMC8/9"/>
</dbReference>
<dbReference type="CDD" id="cd08060">
    <property type="entry name" value="MPN_UPF0172"/>
    <property type="match status" value="1"/>
</dbReference>
<evidence type="ECO:0000256" key="3">
    <source>
        <dbReference type="SAM" id="MobiDB-lite"/>
    </source>
</evidence>
<organism evidence="6 7">
    <name type="scientific">Oryzias javanicus</name>
    <name type="common">Javanese ricefish</name>
    <name type="synonym">Aplocheilus javanicus</name>
    <dbReference type="NCBI Taxonomy" id="123683"/>
    <lineage>
        <taxon>Eukaryota</taxon>
        <taxon>Metazoa</taxon>
        <taxon>Chordata</taxon>
        <taxon>Craniata</taxon>
        <taxon>Vertebrata</taxon>
        <taxon>Euteleostomi</taxon>
        <taxon>Actinopterygii</taxon>
        <taxon>Neopterygii</taxon>
        <taxon>Teleostei</taxon>
        <taxon>Neoteleostei</taxon>
        <taxon>Acanthomorphata</taxon>
        <taxon>Ovalentaria</taxon>
        <taxon>Atherinomorphae</taxon>
        <taxon>Beloniformes</taxon>
        <taxon>Adrianichthyidae</taxon>
        <taxon>Oryziinae</taxon>
        <taxon>Oryzias</taxon>
    </lineage>
</organism>
<evidence type="ECO:0000256" key="2">
    <source>
        <dbReference type="ARBA" id="ARBA00046436"/>
    </source>
</evidence>
<dbReference type="AlphaFoldDB" id="A0A3S2LPV0"/>
<accession>A0A3S2LPV0</accession>
<reference evidence="6 7" key="1">
    <citation type="submission" date="2018-11" db="EMBL/GenBank/DDBJ databases">
        <authorList>
            <person name="Lopez-Roques C."/>
            <person name="Donnadieu C."/>
            <person name="Bouchez O."/>
            <person name="Klopp C."/>
            <person name="Cabau C."/>
            <person name="Zahm M."/>
        </authorList>
    </citation>
    <scope>NUCLEOTIDE SEQUENCE [LARGE SCALE GENOMIC DNA]</scope>
    <source>
        <strain evidence="6">RS831</strain>
        <tissue evidence="6">Whole body</tissue>
    </source>
</reference>
<comment type="similarity">
    <text evidence="1">Belongs to the EMC8/EMC9 family.</text>
</comment>
<keyword evidence="7" id="KW-1185">Reference proteome</keyword>
<name>A0A3S2LPV0_ORYJA</name>
<feature type="compositionally biased region" description="Polar residues" evidence="3">
    <location>
        <begin position="171"/>
        <end position="184"/>
    </location>
</feature>
<gene>
    <name evidence="6" type="ORF">OJAV_G00195590</name>
</gene>
<feature type="compositionally biased region" description="Pro residues" evidence="3">
    <location>
        <begin position="70"/>
        <end position="82"/>
    </location>
</feature>
<evidence type="ECO:0000256" key="1">
    <source>
        <dbReference type="ARBA" id="ARBA00007461"/>
    </source>
</evidence>
<evidence type="ECO:0000256" key="4">
    <source>
        <dbReference type="SAM" id="SignalP"/>
    </source>
</evidence>
<feature type="compositionally biased region" description="Polar residues" evidence="3">
    <location>
        <begin position="50"/>
        <end position="60"/>
    </location>
</feature>
<comment type="subunit">
    <text evidence="2">Component of the ER membrane protein complex (EMC). EMC8 and EMC9 are mutually exclusive subunits of the EMC complex.</text>
</comment>
<dbReference type="InterPro" id="IPR037518">
    <property type="entry name" value="MPN"/>
</dbReference>
<feature type="signal peptide" evidence="4">
    <location>
        <begin position="1"/>
        <end position="22"/>
    </location>
</feature>
<dbReference type="PANTHER" id="PTHR12941:SF12">
    <property type="entry name" value="ER MEMBRANE PROTEIN COMPLEX SUBUNIT 9"/>
    <property type="match status" value="1"/>
</dbReference>
<evidence type="ECO:0000313" key="6">
    <source>
        <dbReference type="EMBL" id="RVE58573.1"/>
    </source>
</evidence>
<dbReference type="EMBL" id="CM012456">
    <property type="protein sequence ID" value="RVE58573.1"/>
    <property type="molecule type" value="Genomic_DNA"/>
</dbReference>
<keyword evidence="4" id="KW-0732">Signal</keyword>
<feature type="compositionally biased region" description="Polar residues" evidence="3">
    <location>
        <begin position="338"/>
        <end position="348"/>
    </location>
</feature>
<evidence type="ECO:0000313" key="7">
    <source>
        <dbReference type="Proteomes" id="UP000283210"/>
    </source>
</evidence>
<dbReference type="GO" id="GO:0072546">
    <property type="term" value="C:EMC complex"/>
    <property type="evidence" value="ECO:0007669"/>
    <property type="project" value="InterPro"/>
</dbReference>
<proteinExistence type="inferred from homology"/>
<feature type="domain" description="MPN" evidence="5">
    <location>
        <begin position="380"/>
        <end position="514"/>
    </location>
</feature>
<dbReference type="PROSITE" id="PS50249">
    <property type="entry name" value="MPN"/>
    <property type="match status" value="1"/>
</dbReference>
<feature type="compositionally biased region" description="Polar residues" evidence="3">
    <location>
        <begin position="231"/>
        <end position="241"/>
    </location>
</feature>
<feature type="chain" id="PRO_5018626270" description="MPN domain-containing protein" evidence="4">
    <location>
        <begin position="23"/>
        <end position="581"/>
    </location>
</feature>
<dbReference type="OrthoDB" id="194468at2759"/>
<dbReference type="Proteomes" id="UP000283210">
    <property type="component" value="Chromosome 20"/>
</dbReference>
<reference evidence="6 7" key="2">
    <citation type="submission" date="2019-01" db="EMBL/GenBank/DDBJ databases">
        <title>A chromosome length genome reference of the Java medaka (oryzias javanicus).</title>
        <authorList>
            <person name="Herpin A."/>
            <person name="Takehana Y."/>
            <person name="Naruse K."/>
            <person name="Ansai S."/>
            <person name="Kawaguchi M."/>
        </authorList>
    </citation>
    <scope>NUCLEOTIDE SEQUENCE [LARGE SCALE GENOMIC DNA]</scope>
    <source>
        <strain evidence="6">RS831</strain>
        <tissue evidence="6">Whole body</tissue>
    </source>
</reference>
<feature type="compositionally biased region" description="Basic and acidic residues" evidence="3">
    <location>
        <begin position="39"/>
        <end position="49"/>
    </location>
</feature>
<evidence type="ECO:0000259" key="5">
    <source>
        <dbReference type="PROSITE" id="PS50249"/>
    </source>
</evidence>
<sequence length="581" mass="65109">MATTVRFLLLAWFVFQKHQVNAYNGGFDGSKSKGMPARFKPDSGSEHDSSWTPFDNSASKGSERQVADPGYPPQWMPHPPPKSQGAQWSSHLPPHTKMSGFPPQQPQQLKLPFYLSHHPAHPDGPGYQPPHPQLPGYSSQQPQGPELPRYPSQQHQEWQKMQHPPSPGLHPQQSKLPVHPQQQHPKLPDYPSPQPKLPSYLPEQHHPKPPAFLPPEEYHSPLGYPQPPPESQQQHAPSYPTQPHLPPMHQPQSYLPQQHHGMNSYPPQHKLPGYPPQEPKHKDFSGYPNQRLQSPDSGADLPQHPWQRPPSEQSQAPSYPPAGQQQPKRPQGPRLPSQKRQNPVSERSTFPKLHPGKPFTADRRVGTCAPPSRIVIMGEVELSCRAYVKMYLHACLYPRGSINGLLLSSSSAEGAVCVTDCVPLRHSHLPLALPTQVALTQVDAWCSQTQQRIVGYYQANACASDSSPTPCALKISDKIAEQFDGAVLLMLDGSKMPPDYRVPPIVMYERKDSRWILKDKHMIMLRQWEETRAIAAQMLEAGDHALVVDFDSHLDDITKDWTNQRLNAKIAELSSPPNGSI</sequence>
<dbReference type="Pfam" id="PF03665">
    <property type="entry name" value="UPF0172"/>
    <property type="match status" value="1"/>
</dbReference>
<protein>
    <recommendedName>
        <fullName evidence="5">MPN domain-containing protein</fullName>
    </recommendedName>
</protein>